<dbReference type="PANTHER" id="PTHR46193">
    <property type="entry name" value="6-PHOSPHOGLUCONATE PHOSPHATASE"/>
    <property type="match status" value="1"/>
</dbReference>
<accession>A0A371J4M1</accession>
<evidence type="ECO:0000313" key="7">
    <source>
        <dbReference type="Proteomes" id="UP000215694"/>
    </source>
</evidence>
<dbReference type="SFLD" id="SFLDG01129">
    <property type="entry name" value="C1.5:_HAD__Beta-PGM__Phosphata"/>
    <property type="match status" value="1"/>
</dbReference>
<evidence type="ECO:0000256" key="2">
    <source>
        <dbReference type="ARBA" id="ARBA00006171"/>
    </source>
</evidence>
<comment type="cofactor">
    <cofactor evidence="1">
        <name>Mg(2+)</name>
        <dbReference type="ChEBI" id="CHEBI:18420"/>
    </cofactor>
</comment>
<evidence type="ECO:0000256" key="4">
    <source>
        <dbReference type="ARBA" id="ARBA00022842"/>
    </source>
</evidence>
<proteinExistence type="inferred from homology"/>
<organism evidence="6 7">
    <name type="scientific">Romboutsia weinsteinii</name>
    <dbReference type="NCBI Taxonomy" id="2020949"/>
    <lineage>
        <taxon>Bacteria</taxon>
        <taxon>Bacillati</taxon>
        <taxon>Bacillota</taxon>
        <taxon>Clostridia</taxon>
        <taxon>Peptostreptococcales</taxon>
        <taxon>Peptostreptococcaceae</taxon>
        <taxon>Romboutsia</taxon>
    </lineage>
</organism>
<dbReference type="InterPro" id="IPR023198">
    <property type="entry name" value="PGP-like_dom2"/>
</dbReference>
<keyword evidence="4" id="KW-0460">Magnesium</keyword>
<evidence type="ECO:0000256" key="1">
    <source>
        <dbReference type="ARBA" id="ARBA00001946"/>
    </source>
</evidence>
<dbReference type="InterPro" id="IPR006439">
    <property type="entry name" value="HAD-SF_hydro_IA"/>
</dbReference>
<dbReference type="CDD" id="cd07505">
    <property type="entry name" value="HAD_BPGM-like"/>
    <property type="match status" value="1"/>
</dbReference>
<dbReference type="InterPro" id="IPR036412">
    <property type="entry name" value="HAD-like_sf"/>
</dbReference>
<evidence type="ECO:0000256" key="3">
    <source>
        <dbReference type="ARBA" id="ARBA00022723"/>
    </source>
</evidence>
<name>A0A371J4M1_9FIRM</name>
<dbReference type="GO" id="GO:0046872">
    <property type="term" value="F:metal ion binding"/>
    <property type="evidence" value="ECO:0007669"/>
    <property type="project" value="UniProtKB-KW"/>
</dbReference>
<keyword evidence="7" id="KW-1185">Reference proteome</keyword>
<dbReference type="SUPFAM" id="SSF56784">
    <property type="entry name" value="HAD-like"/>
    <property type="match status" value="1"/>
</dbReference>
<dbReference type="SFLD" id="SFLDS00003">
    <property type="entry name" value="Haloacid_Dehalogenase"/>
    <property type="match status" value="1"/>
</dbReference>
<dbReference type="InterPro" id="IPR023214">
    <property type="entry name" value="HAD_sf"/>
</dbReference>
<dbReference type="OrthoDB" id="9797743at2"/>
<reference evidence="6 7" key="1">
    <citation type="journal article" date="2017" name="Genome Announc.">
        <title>Draft Genome Sequence of Romboutsia weinsteinii sp. nov. Strain CCRI-19649(T) Isolated from Surface Water.</title>
        <authorList>
            <person name="Maheux A.F."/>
            <person name="Boudreau D.K."/>
            <person name="Berube E."/>
            <person name="Boissinot M."/>
            <person name="Cantin P."/>
            <person name="Raymond F."/>
            <person name="Corbeil J."/>
            <person name="Omar R.F."/>
            <person name="Bergeron M.G."/>
        </authorList>
    </citation>
    <scope>NUCLEOTIDE SEQUENCE [LARGE SCALE GENOMIC DNA]</scope>
    <source>
        <strain evidence="6 7">CCRI-19649</strain>
    </source>
</reference>
<dbReference type="EMBL" id="NOJY02000011">
    <property type="protein sequence ID" value="RDY27685.1"/>
    <property type="molecule type" value="Genomic_DNA"/>
</dbReference>
<dbReference type="PANTHER" id="PTHR46193:SF18">
    <property type="entry name" value="HEXITOL PHOSPHATASE B"/>
    <property type="match status" value="1"/>
</dbReference>
<comment type="similarity">
    <text evidence="2">Belongs to the HAD-like hydrolase superfamily. CbbY/CbbZ/Gph/YieH family.</text>
</comment>
<evidence type="ECO:0000256" key="5">
    <source>
        <dbReference type="ARBA" id="ARBA00023277"/>
    </source>
</evidence>
<evidence type="ECO:0000313" key="6">
    <source>
        <dbReference type="EMBL" id="RDY27685.1"/>
    </source>
</evidence>
<keyword evidence="5" id="KW-0119">Carbohydrate metabolism</keyword>
<dbReference type="AlphaFoldDB" id="A0A371J4M1"/>
<dbReference type="Gene3D" id="1.10.150.240">
    <property type="entry name" value="Putative phosphatase, domain 2"/>
    <property type="match status" value="1"/>
</dbReference>
<protein>
    <submittedName>
        <fullName evidence="6">HAD family phosphatase</fullName>
    </submittedName>
</protein>
<dbReference type="Pfam" id="PF13419">
    <property type="entry name" value="HAD_2"/>
    <property type="match status" value="1"/>
</dbReference>
<dbReference type="Gene3D" id="3.40.50.1000">
    <property type="entry name" value="HAD superfamily/HAD-like"/>
    <property type="match status" value="1"/>
</dbReference>
<dbReference type="InterPro" id="IPR041492">
    <property type="entry name" value="HAD_2"/>
</dbReference>
<dbReference type="RefSeq" id="WP_094367539.1">
    <property type="nucleotide sequence ID" value="NZ_NOJY02000011.1"/>
</dbReference>
<dbReference type="InterPro" id="IPR051600">
    <property type="entry name" value="Beta-PGM-like"/>
</dbReference>
<sequence>MKGIIFDFNGTMFQDSHLHEEAWIYMVNKYASGSMTDEDILINLHGRTNKEILSHFISSSLTPDEIKKLSFEKESYYRELCLKHPKDLKLTNGLINVLNELKHREMLMTIATATVKENVDFYFDVFNLGNWFDLEKVVFDNGSFPGKPEPDIFLIASEKLKLKAKDCLVIEDAYSGLLAAKKAGIGKVIAIDPFNKNAGLFIENQMCRNGIINDFTTFFKVLNESNVDISC</sequence>
<comment type="caution">
    <text evidence="6">The sequence shown here is derived from an EMBL/GenBank/DDBJ whole genome shotgun (WGS) entry which is preliminary data.</text>
</comment>
<keyword evidence="3" id="KW-0479">Metal-binding</keyword>
<dbReference type="GO" id="GO:0003824">
    <property type="term" value="F:catalytic activity"/>
    <property type="evidence" value="ECO:0007669"/>
    <property type="project" value="UniProtKB-ARBA"/>
</dbReference>
<dbReference type="NCBIfam" id="TIGR01509">
    <property type="entry name" value="HAD-SF-IA-v3"/>
    <property type="match status" value="1"/>
</dbReference>
<dbReference type="Proteomes" id="UP000215694">
    <property type="component" value="Unassembled WGS sequence"/>
</dbReference>
<gene>
    <name evidence="6" type="ORF">CHL78_008150</name>
</gene>